<keyword evidence="3" id="KW-1185">Reference proteome</keyword>
<name>A0ABS4YT44_9MICC</name>
<evidence type="ECO:0000313" key="3">
    <source>
        <dbReference type="Proteomes" id="UP000711614"/>
    </source>
</evidence>
<protein>
    <recommendedName>
        <fullName evidence="4">Phage holin family protein</fullName>
    </recommendedName>
</protein>
<keyword evidence="1" id="KW-1133">Transmembrane helix</keyword>
<keyword evidence="1" id="KW-0472">Membrane</keyword>
<dbReference type="RefSeq" id="WP_209677469.1">
    <property type="nucleotide sequence ID" value="NZ_JAGIOI010000001.1"/>
</dbReference>
<feature type="transmembrane region" description="Helical" evidence="1">
    <location>
        <begin position="12"/>
        <end position="30"/>
    </location>
</feature>
<evidence type="ECO:0000313" key="2">
    <source>
        <dbReference type="EMBL" id="MBP2411971.1"/>
    </source>
</evidence>
<feature type="transmembrane region" description="Helical" evidence="1">
    <location>
        <begin position="96"/>
        <end position="119"/>
    </location>
</feature>
<gene>
    <name evidence="2" type="ORF">JOF48_000770</name>
</gene>
<keyword evidence="1" id="KW-0812">Transmembrane</keyword>
<accession>A0ABS4YT44</accession>
<dbReference type="EMBL" id="JAGIOI010000001">
    <property type="protein sequence ID" value="MBP2411971.1"/>
    <property type="molecule type" value="Genomic_DNA"/>
</dbReference>
<comment type="caution">
    <text evidence="2">The sequence shown here is derived from an EMBL/GenBank/DDBJ whole genome shotgun (WGS) entry which is preliminary data.</text>
</comment>
<organism evidence="2 3">
    <name type="scientific">Arthrobacter stackebrandtii</name>
    <dbReference type="NCBI Taxonomy" id="272161"/>
    <lineage>
        <taxon>Bacteria</taxon>
        <taxon>Bacillati</taxon>
        <taxon>Actinomycetota</taxon>
        <taxon>Actinomycetes</taxon>
        <taxon>Micrococcales</taxon>
        <taxon>Micrococcaceae</taxon>
        <taxon>Arthrobacter</taxon>
    </lineage>
</organism>
<sequence>MIRFLIRVAINLVTAALGLLLAGWIIPGVTLQPGGFIVAIVIFTAAQAILSPFIFNIARQYASPILGGIGLVSTLVALFLATLFSSGLKISTVTAWVLTPLVVWIVTALGGWILGAIFIKKRLEARRTTA</sequence>
<reference evidence="2 3" key="1">
    <citation type="submission" date="2021-03" db="EMBL/GenBank/DDBJ databases">
        <title>Sequencing the genomes of 1000 actinobacteria strains.</title>
        <authorList>
            <person name="Klenk H.-P."/>
        </authorList>
    </citation>
    <scope>NUCLEOTIDE SEQUENCE [LARGE SCALE GENOMIC DNA]</scope>
    <source>
        <strain evidence="2 3">DSM 16005</strain>
    </source>
</reference>
<feature type="transmembrane region" description="Helical" evidence="1">
    <location>
        <begin position="36"/>
        <end position="58"/>
    </location>
</feature>
<evidence type="ECO:0000256" key="1">
    <source>
        <dbReference type="SAM" id="Phobius"/>
    </source>
</evidence>
<feature type="transmembrane region" description="Helical" evidence="1">
    <location>
        <begin position="65"/>
        <end position="84"/>
    </location>
</feature>
<evidence type="ECO:0008006" key="4">
    <source>
        <dbReference type="Google" id="ProtNLM"/>
    </source>
</evidence>
<proteinExistence type="predicted"/>
<dbReference type="Proteomes" id="UP000711614">
    <property type="component" value="Unassembled WGS sequence"/>
</dbReference>